<feature type="transmembrane region" description="Helical" evidence="1">
    <location>
        <begin position="21"/>
        <end position="41"/>
    </location>
</feature>
<evidence type="ECO:0000313" key="3">
    <source>
        <dbReference type="EMBL" id="SDE89121.1"/>
    </source>
</evidence>
<dbReference type="Proteomes" id="UP000182284">
    <property type="component" value="Unassembled WGS sequence"/>
</dbReference>
<gene>
    <name evidence="3" type="ORF">SAMN04488117_101624</name>
</gene>
<dbReference type="AlphaFoldDB" id="A0A1G7GLZ1"/>
<sequence>MNILRALRQLSRRYRRGETGSSTIEFVIVFPIFAFMMMGSYEIGYYTVSASMLDRGLDLAVRDVRLGTASNVTLPSLKTAVCTYARYVRNCEENLHIALEPVDANNFVRPANIAECIDRSQNIAPATTFTDGGENELMLVRACVIVDPIFPTTWLGATLEGTPGSGYAMVSTAGFVNEPNT</sequence>
<feature type="domain" description="TadE-like" evidence="2">
    <location>
        <begin position="20"/>
        <end position="60"/>
    </location>
</feature>
<dbReference type="Pfam" id="PF07811">
    <property type="entry name" value="TadE"/>
    <property type="match status" value="1"/>
</dbReference>
<dbReference type="RefSeq" id="WP_074640909.1">
    <property type="nucleotide sequence ID" value="NZ_FNBL01000001.1"/>
</dbReference>
<proteinExistence type="predicted"/>
<name>A0A1G7GLZ1_9RHOB</name>
<keyword evidence="1" id="KW-0472">Membrane</keyword>
<evidence type="ECO:0000259" key="2">
    <source>
        <dbReference type="Pfam" id="PF07811"/>
    </source>
</evidence>
<accession>A0A1G7GLZ1</accession>
<protein>
    <submittedName>
        <fullName evidence="3">TadE-like protein</fullName>
    </submittedName>
</protein>
<keyword evidence="1" id="KW-0812">Transmembrane</keyword>
<evidence type="ECO:0000313" key="4">
    <source>
        <dbReference type="Proteomes" id="UP000182284"/>
    </source>
</evidence>
<dbReference type="InterPro" id="IPR012495">
    <property type="entry name" value="TadE-like_dom"/>
</dbReference>
<reference evidence="3 4" key="1">
    <citation type="submission" date="2016-10" db="EMBL/GenBank/DDBJ databases">
        <authorList>
            <person name="de Groot N.N."/>
        </authorList>
    </citation>
    <scope>NUCLEOTIDE SEQUENCE [LARGE SCALE GENOMIC DNA]</scope>
    <source>
        <strain evidence="3 4">DSM 27375</strain>
    </source>
</reference>
<keyword evidence="1" id="KW-1133">Transmembrane helix</keyword>
<dbReference type="OrthoDB" id="7907064at2"/>
<organism evidence="3 4">
    <name type="scientific">Celeribacter baekdonensis</name>
    <dbReference type="NCBI Taxonomy" id="875171"/>
    <lineage>
        <taxon>Bacteria</taxon>
        <taxon>Pseudomonadati</taxon>
        <taxon>Pseudomonadota</taxon>
        <taxon>Alphaproteobacteria</taxon>
        <taxon>Rhodobacterales</taxon>
        <taxon>Roseobacteraceae</taxon>
        <taxon>Celeribacter</taxon>
    </lineage>
</organism>
<evidence type="ECO:0000256" key="1">
    <source>
        <dbReference type="SAM" id="Phobius"/>
    </source>
</evidence>
<dbReference type="EMBL" id="FNBL01000001">
    <property type="protein sequence ID" value="SDE89121.1"/>
    <property type="molecule type" value="Genomic_DNA"/>
</dbReference>